<gene>
    <name evidence="7" type="ORF">IFM89_023085</name>
</gene>
<dbReference type="PANTHER" id="PTHR48053:SF71">
    <property type="entry name" value="LEUCINE RICH REPEAT FAMILY PROTEIN, EXPRESSED"/>
    <property type="match status" value="1"/>
</dbReference>
<reference evidence="7 8" key="1">
    <citation type="submission" date="2020-10" db="EMBL/GenBank/DDBJ databases">
        <title>The Coptis chinensis genome and diversification of protoberbering-type alkaloids.</title>
        <authorList>
            <person name="Wang B."/>
            <person name="Shu S."/>
            <person name="Song C."/>
            <person name="Liu Y."/>
        </authorList>
    </citation>
    <scope>NUCLEOTIDE SEQUENCE [LARGE SCALE GENOMIC DNA]</scope>
    <source>
        <strain evidence="7">HL-2020</strain>
        <tissue evidence="7">Leaf</tissue>
    </source>
</reference>
<accession>A0A835IEH6</accession>
<evidence type="ECO:0000256" key="6">
    <source>
        <dbReference type="ARBA" id="ARBA00023180"/>
    </source>
</evidence>
<evidence type="ECO:0000256" key="5">
    <source>
        <dbReference type="ARBA" id="ARBA00023170"/>
    </source>
</evidence>
<dbReference type="AlphaFoldDB" id="A0A835IEH6"/>
<organism evidence="7 8">
    <name type="scientific">Coptis chinensis</name>
    <dbReference type="NCBI Taxonomy" id="261450"/>
    <lineage>
        <taxon>Eukaryota</taxon>
        <taxon>Viridiplantae</taxon>
        <taxon>Streptophyta</taxon>
        <taxon>Embryophyta</taxon>
        <taxon>Tracheophyta</taxon>
        <taxon>Spermatophyta</taxon>
        <taxon>Magnoliopsida</taxon>
        <taxon>Ranunculales</taxon>
        <taxon>Ranunculaceae</taxon>
        <taxon>Coptidoideae</taxon>
        <taxon>Coptis</taxon>
    </lineage>
</organism>
<keyword evidence="8" id="KW-1185">Reference proteome</keyword>
<proteinExistence type="predicted"/>
<keyword evidence="3" id="KW-0732">Signal</keyword>
<protein>
    <submittedName>
        <fullName evidence="7">Uncharacterized protein</fullName>
    </submittedName>
</protein>
<dbReference type="InterPro" id="IPR032675">
    <property type="entry name" value="LRR_dom_sf"/>
</dbReference>
<dbReference type="EMBL" id="JADFTS010000003">
    <property type="protein sequence ID" value="KAF9615424.1"/>
    <property type="molecule type" value="Genomic_DNA"/>
</dbReference>
<dbReference type="FunFam" id="3.80.10.10:FF:000041">
    <property type="entry name" value="LRR receptor-like serine/threonine-protein kinase ERECTA"/>
    <property type="match status" value="1"/>
</dbReference>
<keyword evidence="5" id="KW-0675">Receptor</keyword>
<dbReference type="Pfam" id="PF00560">
    <property type="entry name" value="LRR_1"/>
    <property type="match status" value="4"/>
</dbReference>
<evidence type="ECO:0000256" key="3">
    <source>
        <dbReference type="ARBA" id="ARBA00022729"/>
    </source>
</evidence>
<evidence type="ECO:0000313" key="7">
    <source>
        <dbReference type="EMBL" id="KAF9615424.1"/>
    </source>
</evidence>
<name>A0A835IEH6_9MAGN</name>
<dbReference type="PANTHER" id="PTHR48053">
    <property type="entry name" value="LEUCINE RICH REPEAT FAMILY PROTEIN, EXPRESSED"/>
    <property type="match status" value="1"/>
</dbReference>
<dbReference type="Gene3D" id="3.80.10.10">
    <property type="entry name" value="Ribonuclease Inhibitor"/>
    <property type="match status" value="1"/>
</dbReference>
<dbReference type="InterPro" id="IPR051716">
    <property type="entry name" value="Plant_RL_S/T_kinase"/>
</dbReference>
<evidence type="ECO:0000313" key="8">
    <source>
        <dbReference type="Proteomes" id="UP000631114"/>
    </source>
</evidence>
<evidence type="ECO:0000256" key="1">
    <source>
        <dbReference type="ARBA" id="ARBA00004167"/>
    </source>
</evidence>
<evidence type="ECO:0000256" key="2">
    <source>
        <dbReference type="ARBA" id="ARBA00022614"/>
    </source>
</evidence>
<dbReference type="GO" id="GO:0016020">
    <property type="term" value="C:membrane"/>
    <property type="evidence" value="ECO:0007669"/>
    <property type="project" value="UniProtKB-SubCell"/>
</dbReference>
<keyword evidence="6" id="KW-0325">Glycoprotein</keyword>
<dbReference type="InterPro" id="IPR001611">
    <property type="entry name" value="Leu-rich_rpt"/>
</dbReference>
<keyword evidence="4" id="KW-0677">Repeat</keyword>
<dbReference type="InterPro" id="IPR011051">
    <property type="entry name" value="RmlC_Cupin_sf"/>
</dbReference>
<keyword evidence="2" id="KW-0433">Leucine-rich repeat</keyword>
<dbReference type="Gene3D" id="2.60.120.10">
    <property type="entry name" value="Jelly Rolls"/>
    <property type="match status" value="1"/>
</dbReference>
<dbReference type="OrthoDB" id="687555at2759"/>
<dbReference type="SUPFAM" id="SSF52058">
    <property type="entry name" value="L domain-like"/>
    <property type="match status" value="1"/>
</dbReference>
<sequence>MGWFMSFGGNSSDLFELESTDVLDPIKGSWQPIASMGVNMASYDAAVHNVTSNSFVGGIPSNISLCSNLKNLFLDRNNMVGKIPVELGSLSKLVKLRLDSNMLTGRITPSLGNLTSLEILLLSKNSLGGSIPSILDQLKSLKILSLTSNKLYGIFPPSLFNLSSLEREKVIAIKKGDAIALPFGVVTWWCNKDDAKLVVLFLGTTSKADKAGEFTDFFLTRTNSIFKSRPPQLAVSHSQDSSACTIQSFIQE</sequence>
<dbReference type="Proteomes" id="UP000631114">
    <property type="component" value="Unassembled WGS sequence"/>
</dbReference>
<comment type="caution">
    <text evidence="7">The sequence shown here is derived from an EMBL/GenBank/DDBJ whole genome shotgun (WGS) entry which is preliminary data.</text>
</comment>
<dbReference type="SUPFAM" id="SSF51182">
    <property type="entry name" value="RmlC-like cupins"/>
    <property type="match status" value="1"/>
</dbReference>
<dbReference type="InterPro" id="IPR014710">
    <property type="entry name" value="RmlC-like_jellyroll"/>
</dbReference>
<comment type="subcellular location">
    <subcellularLocation>
        <location evidence="1">Membrane</location>
        <topology evidence="1">Single-pass membrane protein</topology>
    </subcellularLocation>
</comment>
<evidence type="ECO:0000256" key="4">
    <source>
        <dbReference type="ARBA" id="ARBA00022737"/>
    </source>
</evidence>